<dbReference type="GO" id="GO:0016747">
    <property type="term" value="F:acyltransferase activity, transferring groups other than amino-acyl groups"/>
    <property type="evidence" value="ECO:0007669"/>
    <property type="project" value="InterPro"/>
</dbReference>
<dbReference type="PANTHER" id="PTHR43415">
    <property type="entry name" value="SPERMIDINE N(1)-ACETYLTRANSFERASE"/>
    <property type="match status" value="1"/>
</dbReference>
<dbReference type="SUPFAM" id="SSF55729">
    <property type="entry name" value="Acyl-CoA N-acyltransferases (Nat)"/>
    <property type="match status" value="1"/>
</dbReference>
<dbReference type="KEGG" id="jeo:JMA_04050"/>
<dbReference type="BioCyc" id="JESP1508404:G14D9-9622-MONOMER"/>
<dbReference type="OrthoDB" id="9795206at2"/>
<dbReference type="STRING" id="1508404.JMA_04050"/>
<protein>
    <submittedName>
        <fullName evidence="2">Acetyltransferase</fullName>
    </submittedName>
</protein>
<dbReference type="AlphaFoldDB" id="A0A0B5AM23"/>
<dbReference type="EMBL" id="CP009416">
    <property type="protein sequence ID" value="AJD89722.1"/>
    <property type="molecule type" value="Genomic_DNA"/>
</dbReference>
<proteinExistence type="predicted"/>
<evidence type="ECO:0000313" key="3">
    <source>
        <dbReference type="Proteomes" id="UP000031449"/>
    </source>
</evidence>
<name>A0A0B5AM23_9BACL</name>
<gene>
    <name evidence="2" type="ORF">JMA_04050</name>
</gene>
<dbReference type="Pfam" id="PF13302">
    <property type="entry name" value="Acetyltransf_3"/>
    <property type="match status" value="1"/>
</dbReference>
<reference evidence="2 3" key="1">
    <citation type="submission" date="2014-08" db="EMBL/GenBank/DDBJ databases">
        <title>Complete genome of a marine bacteria Jeotgalibacillus malaysiensis.</title>
        <authorList>
            <person name="Yaakop A.S."/>
            <person name="Chan K.-G."/>
            <person name="Goh K.M."/>
        </authorList>
    </citation>
    <scope>NUCLEOTIDE SEQUENCE [LARGE SCALE GENOMIC DNA]</scope>
    <source>
        <strain evidence="2 3">D5</strain>
    </source>
</reference>
<evidence type="ECO:0000313" key="2">
    <source>
        <dbReference type="EMBL" id="AJD89722.1"/>
    </source>
</evidence>
<evidence type="ECO:0000259" key="1">
    <source>
        <dbReference type="PROSITE" id="PS51186"/>
    </source>
</evidence>
<organism evidence="2 3">
    <name type="scientific">Jeotgalibacillus malaysiensis</name>
    <dbReference type="NCBI Taxonomy" id="1508404"/>
    <lineage>
        <taxon>Bacteria</taxon>
        <taxon>Bacillati</taxon>
        <taxon>Bacillota</taxon>
        <taxon>Bacilli</taxon>
        <taxon>Bacillales</taxon>
        <taxon>Caryophanaceae</taxon>
        <taxon>Jeotgalibacillus</taxon>
    </lineage>
</organism>
<dbReference type="Gene3D" id="3.40.630.30">
    <property type="match status" value="1"/>
</dbReference>
<keyword evidence="3" id="KW-1185">Reference proteome</keyword>
<feature type="domain" description="N-acetyltransferase" evidence="1">
    <location>
        <begin position="8"/>
        <end position="170"/>
    </location>
</feature>
<dbReference type="PANTHER" id="PTHR43415:SF3">
    <property type="entry name" value="GNAT-FAMILY ACETYLTRANSFERASE"/>
    <property type="match status" value="1"/>
</dbReference>
<keyword evidence="2" id="KW-0808">Transferase</keyword>
<dbReference type="InterPro" id="IPR016181">
    <property type="entry name" value="Acyl_CoA_acyltransferase"/>
</dbReference>
<sequence>MKAGLPHVRLRDLKPEDAEARYRWMTDADVTAYLNVPDRNPPFTLEQTKEWIQQCINRTNGYEQKAIITDGDQHIGWADLKNIDQANRQAEVGIAIGEKQYWKRGYGQAAMHAILTYGFSEMGLHKIWLRVDIDNLAALESYRAIGFKEEGVMREDRLRKGVFVDRLRMSVLSSEWS</sequence>
<accession>A0A0B5AM23</accession>
<dbReference type="PROSITE" id="PS51186">
    <property type="entry name" value="GNAT"/>
    <property type="match status" value="1"/>
</dbReference>
<dbReference type="HOGENOM" id="CLU_013985_3_2_9"/>
<dbReference type="Proteomes" id="UP000031449">
    <property type="component" value="Chromosome"/>
</dbReference>
<dbReference type="InterPro" id="IPR000182">
    <property type="entry name" value="GNAT_dom"/>
</dbReference>